<reference evidence="2 3" key="1">
    <citation type="submission" date="2017-02" db="EMBL/GenBank/DDBJ databases">
        <authorList>
            <person name="Peterson S.W."/>
        </authorList>
    </citation>
    <scope>NUCLEOTIDE SEQUENCE [LARGE SCALE GENOMIC DNA]</scope>
    <source>
        <strain evidence="2 3">DSM 24412</strain>
    </source>
</reference>
<feature type="coiled-coil region" evidence="1">
    <location>
        <begin position="411"/>
        <end position="461"/>
    </location>
</feature>
<dbReference type="SUPFAM" id="SSF110997">
    <property type="entry name" value="Sporulation related repeat"/>
    <property type="match status" value="1"/>
</dbReference>
<dbReference type="AlphaFoldDB" id="A0A1T5CM42"/>
<dbReference type="Proteomes" id="UP000191055">
    <property type="component" value="Unassembled WGS sequence"/>
</dbReference>
<dbReference type="Gene3D" id="1.25.40.10">
    <property type="entry name" value="Tetratricopeptide repeat domain"/>
    <property type="match status" value="1"/>
</dbReference>
<evidence type="ECO:0000256" key="1">
    <source>
        <dbReference type="SAM" id="Coils"/>
    </source>
</evidence>
<organism evidence="2 3">
    <name type="scientific">Alkalitalea saponilacus</name>
    <dbReference type="NCBI Taxonomy" id="889453"/>
    <lineage>
        <taxon>Bacteria</taxon>
        <taxon>Pseudomonadati</taxon>
        <taxon>Bacteroidota</taxon>
        <taxon>Bacteroidia</taxon>
        <taxon>Marinilabiliales</taxon>
        <taxon>Marinilabiliaceae</taxon>
        <taxon>Alkalitalea</taxon>
    </lineage>
</organism>
<dbReference type="STRING" id="889453.SAMN03080601_00869"/>
<name>A0A1T5CM42_9BACT</name>
<dbReference type="KEGG" id="asx:CDL62_12565"/>
<protein>
    <submittedName>
        <fullName evidence="2">WD40-like Beta Propeller Repeat</fullName>
    </submittedName>
</protein>
<evidence type="ECO:0000313" key="3">
    <source>
        <dbReference type="Proteomes" id="UP000191055"/>
    </source>
</evidence>
<dbReference type="SUPFAM" id="SSF48452">
    <property type="entry name" value="TPR-like"/>
    <property type="match status" value="1"/>
</dbReference>
<dbReference type="InterPro" id="IPR011659">
    <property type="entry name" value="WD40"/>
</dbReference>
<sequence length="861" mass="98519">MVKGLLWSVVLVLVGIGDLVFAQQTQVSAQDALSLFNDGKYAEAKEMYERLLERNNRDHALNYYYGLILYKTNERPDEAIRRLRLAANRPPSPDVHFYLGKLYQRAYEFDLAKSSFERFLNTQRSASEDMVQAAKRGIEDSDASNVLINKYFDLQVIRKDTVLRHEMLNHYRLSKDAGQLMRAGDFFRVGVNPEQVIFRTERGDEVFFPILGSGGTYDLHKIMRLLDSWTDAEPFDTPLNSQYNDSYPFMLIDGTTLYFSSDRPGGMGGYDIYQTIFDPVTGTFSEPSNLGPPFNSPDDDFLLVPDVYEGKAWFTTNRGVGEDMVIVVEIVWDNSVVRHFTEDINQIRSLADLPVSESARVRASSTTYAGADVYEPEVYNSAFRFSINDTLVYTKYDHFVSQQALSLFQQGRELEAKKDSLNIKMNDMRRRYAQSYNQSELQRLIDEIIKIEREVYGLEEEIRRIYLNARRREIERINELKARGEYIPSTVAAAKPAFVSVNQRALSDLNKSDLTFYSDDEFVRRRERLKQMYNALFNQDQKNELLRSDSLYVWANILSLESARLLERTQNVTIEPVSLRDRITGNNNIEEEIDYKVQSLRLQSRELKMRSLELYELALDQKFSIYYPKAQEIGGTSHRAGSEHMLSQARSNFSEAERGLEAIHSYNPERTERYLALKRHGIDMMEESFLMQLAGVPGQPVAQREVSSRFMDFNAGATTPSYPAIHRGSESAERQNRQQPSEMVAAAFGQPAEASVVEESFVSAEAVTPPTQQFSERPEYRIQIGVFRNEPNAAALAKIPPVTSEYLPDRGLSRYYSGSWRTHQEATDQVQSIIDAGFPGAYVVAFLNGELITVQKAKTLE</sequence>
<dbReference type="GO" id="GO:0042834">
    <property type="term" value="F:peptidoglycan binding"/>
    <property type="evidence" value="ECO:0007669"/>
    <property type="project" value="InterPro"/>
</dbReference>
<proteinExistence type="predicted"/>
<evidence type="ECO:0000313" key="2">
    <source>
        <dbReference type="EMBL" id="SKB60403.1"/>
    </source>
</evidence>
<keyword evidence="1" id="KW-0175">Coiled coil</keyword>
<accession>A0A1T5CM42</accession>
<dbReference type="RefSeq" id="WP_079556650.1">
    <property type="nucleotide sequence ID" value="NZ_CP021904.1"/>
</dbReference>
<dbReference type="OrthoDB" id="1110381at2"/>
<gene>
    <name evidence="2" type="ORF">SAMN03080601_00869</name>
</gene>
<dbReference type="Pfam" id="PF07676">
    <property type="entry name" value="PD40"/>
    <property type="match status" value="1"/>
</dbReference>
<keyword evidence="3" id="KW-1185">Reference proteome</keyword>
<dbReference type="EMBL" id="FUYV01000003">
    <property type="protein sequence ID" value="SKB60403.1"/>
    <property type="molecule type" value="Genomic_DNA"/>
</dbReference>
<dbReference type="InterPro" id="IPR011990">
    <property type="entry name" value="TPR-like_helical_dom_sf"/>
</dbReference>
<dbReference type="InterPro" id="IPR036680">
    <property type="entry name" value="SPOR-like_sf"/>
</dbReference>